<name>A0A834C6K5_ORYME</name>
<dbReference type="SMART" id="SM00409">
    <property type="entry name" value="IG"/>
    <property type="match status" value="1"/>
</dbReference>
<reference evidence="3" key="1">
    <citation type="journal article" name="BMC Genomics">
        <title>Long-read sequencing and de novo genome assembly of marine medaka (Oryzias melastigma).</title>
        <authorList>
            <person name="Liang P."/>
            <person name="Saqib H.S.A."/>
            <person name="Ni X."/>
            <person name="Shen Y."/>
        </authorList>
    </citation>
    <scope>NUCLEOTIDE SEQUENCE</scope>
    <source>
        <strain evidence="3">Bigg-433</strain>
    </source>
</reference>
<gene>
    <name evidence="3" type="ORF">FQA47_006336</name>
</gene>
<proteinExistence type="predicted"/>
<feature type="domain" description="Immunoglobulin" evidence="2">
    <location>
        <begin position="10"/>
        <end position="99"/>
    </location>
</feature>
<dbReference type="InterPro" id="IPR013783">
    <property type="entry name" value="Ig-like_fold"/>
</dbReference>
<dbReference type="SUPFAM" id="SSF48726">
    <property type="entry name" value="Immunoglobulin"/>
    <property type="match status" value="1"/>
</dbReference>
<dbReference type="Proteomes" id="UP000646548">
    <property type="component" value="Unassembled WGS sequence"/>
</dbReference>
<dbReference type="EMBL" id="WKFB01000335">
    <property type="protein sequence ID" value="KAF6726328.1"/>
    <property type="molecule type" value="Genomic_DNA"/>
</dbReference>
<dbReference type="InterPro" id="IPR003599">
    <property type="entry name" value="Ig_sub"/>
</dbReference>
<evidence type="ECO:0000259" key="2">
    <source>
        <dbReference type="SMART" id="SM00409"/>
    </source>
</evidence>
<feature type="region of interest" description="Disordered" evidence="1">
    <location>
        <begin position="243"/>
        <end position="262"/>
    </location>
</feature>
<evidence type="ECO:0000256" key="1">
    <source>
        <dbReference type="SAM" id="MobiDB-lite"/>
    </source>
</evidence>
<sequence>MGGVTDGLSFQTKTVVVGDHVKLECSRRSEGDVVWMKTSSGNSLEVLDKNWSKTKVSYLPGILELHIADTNLHDAAFYICVRKRKGNILSLSITHLIVKEPAVPTVPPSAPECSENSVTLRCSVLQDSQNKSCPSDENMLCFSAESNYSNTNSAAENRGDAAVNDFCFSSFFKNRTSSDHLKYYCAVPKCEEKIQKNESSSHSEVTVKLWNSNKADVIRNILIAALAASQKDEDPLVYSVAAFSRRKSSKKETRSHDDDKEETIYSNIAVHEL</sequence>
<accession>A0A834C6K5</accession>
<dbReference type="InterPro" id="IPR036179">
    <property type="entry name" value="Ig-like_dom_sf"/>
</dbReference>
<evidence type="ECO:0000313" key="3">
    <source>
        <dbReference type="EMBL" id="KAF6726328.1"/>
    </source>
</evidence>
<dbReference type="Gene3D" id="2.60.40.10">
    <property type="entry name" value="Immunoglobulins"/>
    <property type="match status" value="1"/>
</dbReference>
<dbReference type="AlphaFoldDB" id="A0A834C6K5"/>
<protein>
    <recommendedName>
        <fullName evidence="2">Immunoglobulin domain-containing protein</fullName>
    </recommendedName>
</protein>
<comment type="caution">
    <text evidence="3">The sequence shown here is derived from an EMBL/GenBank/DDBJ whole genome shotgun (WGS) entry which is preliminary data.</text>
</comment>
<organism evidence="3 4">
    <name type="scientific">Oryzias melastigma</name>
    <name type="common">Marine medaka</name>
    <dbReference type="NCBI Taxonomy" id="30732"/>
    <lineage>
        <taxon>Eukaryota</taxon>
        <taxon>Metazoa</taxon>
        <taxon>Chordata</taxon>
        <taxon>Craniata</taxon>
        <taxon>Vertebrata</taxon>
        <taxon>Euteleostomi</taxon>
        <taxon>Actinopterygii</taxon>
        <taxon>Neopterygii</taxon>
        <taxon>Teleostei</taxon>
        <taxon>Neoteleostei</taxon>
        <taxon>Acanthomorphata</taxon>
        <taxon>Ovalentaria</taxon>
        <taxon>Atherinomorphae</taxon>
        <taxon>Beloniformes</taxon>
        <taxon>Adrianichthyidae</taxon>
        <taxon>Oryziinae</taxon>
        <taxon>Oryzias</taxon>
    </lineage>
</organism>
<evidence type="ECO:0000313" key="4">
    <source>
        <dbReference type="Proteomes" id="UP000646548"/>
    </source>
</evidence>